<accession>A0A671RM74</accession>
<dbReference type="FunFam" id="1.20.1070.10:FF:000142">
    <property type="entry name" value="G protein-coupled receptor 55"/>
    <property type="match status" value="1"/>
</dbReference>
<keyword evidence="2" id="KW-1003">Cell membrane</keyword>
<evidence type="ECO:0000256" key="1">
    <source>
        <dbReference type="ARBA" id="ARBA00004651"/>
    </source>
</evidence>
<dbReference type="PROSITE" id="PS50262">
    <property type="entry name" value="G_PROTEIN_RECEP_F1_2"/>
    <property type="match status" value="1"/>
</dbReference>
<dbReference type="Gene3D" id="1.20.1070.10">
    <property type="entry name" value="Rhodopsin 7-helix transmembrane proteins"/>
    <property type="match status" value="1"/>
</dbReference>
<dbReference type="InterPro" id="IPR000276">
    <property type="entry name" value="GPCR_Rhodpsn"/>
</dbReference>
<feature type="transmembrane region" description="Helical" evidence="10">
    <location>
        <begin position="122"/>
        <end position="143"/>
    </location>
</feature>
<protein>
    <submittedName>
        <fullName evidence="12">G protein-coupled receptor 35, tandem duplicate 1</fullName>
    </submittedName>
</protein>
<feature type="transmembrane region" description="Helical" evidence="10">
    <location>
        <begin position="203"/>
        <end position="226"/>
    </location>
</feature>
<dbReference type="Ensembl" id="ENSSANT00000089684.1">
    <property type="protein sequence ID" value="ENSSANP00000084378.1"/>
    <property type="gene ID" value="ENSSANG00000041889.1"/>
</dbReference>
<dbReference type="GO" id="GO:0007200">
    <property type="term" value="P:phospholipase C-activating G protein-coupled receptor signaling pathway"/>
    <property type="evidence" value="ECO:0007669"/>
    <property type="project" value="TreeGrafter"/>
</dbReference>
<feature type="domain" description="G-protein coupled receptors family 1 profile" evidence="11">
    <location>
        <begin position="63"/>
        <end position="316"/>
    </location>
</feature>
<dbReference type="PANTHER" id="PTHR24232">
    <property type="entry name" value="G-PROTEIN COUPLED RECEPTOR"/>
    <property type="match status" value="1"/>
</dbReference>
<evidence type="ECO:0000259" key="11">
    <source>
        <dbReference type="PROSITE" id="PS50262"/>
    </source>
</evidence>
<keyword evidence="5" id="KW-0297">G-protein coupled receptor</keyword>
<dbReference type="InterPro" id="IPR017452">
    <property type="entry name" value="GPCR_Rhodpsn_7TM"/>
</dbReference>
<dbReference type="GO" id="GO:0035025">
    <property type="term" value="P:positive regulation of Rho protein signal transduction"/>
    <property type="evidence" value="ECO:0007669"/>
    <property type="project" value="TreeGrafter"/>
</dbReference>
<reference evidence="12" key="2">
    <citation type="submission" date="2025-09" db="UniProtKB">
        <authorList>
            <consortium name="Ensembl"/>
        </authorList>
    </citation>
    <scope>IDENTIFICATION</scope>
</reference>
<keyword evidence="9" id="KW-0807">Transducer</keyword>
<feature type="transmembrane region" description="Helical" evidence="10">
    <location>
        <begin position="84"/>
        <end position="102"/>
    </location>
</feature>
<dbReference type="GO" id="GO:0004930">
    <property type="term" value="F:G protein-coupled receptor activity"/>
    <property type="evidence" value="ECO:0007669"/>
    <property type="project" value="UniProtKB-KW"/>
</dbReference>
<evidence type="ECO:0000256" key="3">
    <source>
        <dbReference type="ARBA" id="ARBA00022692"/>
    </source>
</evidence>
<evidence type="ECO:0000256" key="2">
    <source>
        <dbReference type="ARBA" id="ARBA00022475"/>
    </source>
</evidence>
<dbReference type="PANTHER" id="PTHR24232:SF100">
    <property type="entry name" value="G PROTEIN-COUPLED RECEPTOR 35, TANDEM DUPLICATE 1-RELATED"/>
    <property type="match status" value="1"/>
</dbReference>
<name>A0A671RM74_9TELE</name>
<dbReference type="Pfam" id="PF00001">
    <property type="entry name" value="7tm_1"/>
    <property type="match status" value="1"/>
</dbReference>
<evidence type="ECO:0000313" key="13">
    <source>
        <dbReference type="Proteomes" id="UP000472260"/>
    </source>
</evidence>
<reference evidence="12" key="1">
    <citation type="submission" date="2025-08" db="UniProtKB">
        <authorList>
            <consortium name="Ensembl"/>
        </authorList>
    </citation>
    <scope>IDENTIFICATION</scope>
</reference>
<dbReference type="PRINTS" id="PR00237">
    <property type="entry name" value="GPCRRHODOPSN"/>
</dbReference>
<keyword evidence="13" id="KW-1185">Reference proteome</keyword>
<dbReference type="SUPFAM" id="SSF81321">
    <property type="entry name" value="Family A G protein-coupled receptor-like"/>
    <property type="match status" value="1"/>
</dbReference>
<keyword evidence="8" id="KW-0325">Glycoprotein</keyword>
<organism evidence="12 13">
    <name type="scientific">Sinocyclocheilus anshuiensis</name>
    <dbReference type="NCBI Taxonomy" id="1608454"/>
    <lineage>
        <taxon>Eukaryota</taxon>
        <taxon>Metazoa</taxon>
        <taxon>Chordata</taxon>
        <taxon>Craniata</taxon>
        <taxon>Vertebrata</taxon>
        <taxon>Euteleostomi</taxon>
        <taxon>Actinopterygii</taxon>
        <taxon>Neopterygii</taxon>
        <taxon>Teleostei</taxon>
        <taxon>Ostariophysi</taxon>
        <taxon>Cypriniformes</taxon>
        <taxon>Cyprinidae</taxon>
        <taxon>Cyprininae</taxon>
        <taxon>Sinocyclocheilus</taxon>
    </lineage>
</organism>
<evidence type="ECO:0000256" key="10">
    <source>
        <dbReference type="SAM" id="Phobius"/>
    </source>
</evidence>
<evidence type="ECO:0000256" key="4">
    <source>
        <dbReference type="ARBA" id="ARBA00022989"/>
    </source>
</evidence>
<evidence type="ECO:0000313" key="12">
    <source>
        <dbReference type="Ensembl" id="ENSSANP00000084378.1"/>
    </source>
</evidence>
<dbReference type="AlphaFoldDB" id="A0A671RM74"/>
<evidence type="ECO:0000256" key="5">
    <source>
        <dbReference type="ARBA" id="ARBA00023040"/>
    </source>
</evidence>
<keyword evidence="7" id="KW-0675">Receptor</keyword>
<comment type="subcellular location">
    <subcellularLocation>
        <location evidence="1">Cell membrane</location>
        <topology evidence="1">Multi-pass membrane protein</topology>
    </subcellularLocation>
</comment>
<evidence type="ECO:0000256" key="6">
    <source>
        <dbReference type="ARBA" id="ARBA00023136"/>
    </source>
</evidence>
<feature type="transmembrane region" description="Helical" evidence="10">
    <location>
        <begin position="247"/>
        <end position="271"/>
    </location>
</feature>
<proteinExistence type="predicted"/>
<keyword evidence="6 10" id="KW-0472">Membrane</keyword>
<evidence type="ECO:0000256" key="9">
    <source>
        <dbReference type="ARBA" id="ARBA00023224"/>
    </source>
</evidence>
<sequence>MLVKPAKDQLKPASQCQNIPNQHMLFFQQGELQMSNCTLEITSAVQDLQKVTSIPTFMLGVLGNIYVLVVFCRRPREKWTYMNVYITNMAVADCALLTFQPVKMYYYSRQLEGHLKALCNFVLLVYYVNMYVSIFTVTAISVVRYVAIKYPMKAREIFSCKNALVVCALIWFTVCFISPVYFITDSSNDKTMCFQRVNEPLSLHFVLLLVIVGFLVPFLIILFCSVRVVCTLRKQLDVGPRSEKIQCMFIIVANFVVFVICFLPVHLGYFAKSIVQNKYSNAEDNDSCYYKMFAHNFLHITLCVSNMNCGLDCFSYFFATKTSWNMCCRNETKNKEGECNYRVSDSVTPT</sequence>
<feature type="transmembrane region" description="Helical" evidence="10">
    <location>
        <begin position="163"/>
        <end position="183"/>
    </location>
</feature>
<dbReference type="GO" id="GO:0005886">
    <property type="term" value="C:plasma membrane"/>
    <property type="evidence" value="ECO:0007669"/>
    <property type="project" value="UniProtKB-SubCell"/>
</dbReference>
<evidence type="ECO:0000256" key="7">
    <source>
        <dbReference type="ARBA" id="ARBA00023170"/>
    </source>
</evidence>
<keyword evidence="3 10" id="KW-0812">Transmembrane</keyword>
<keyword evidence="4 10" id="KW-1133">Transmembrane helix</keyword>
<feature type="transmembrane region" description="Helical" evidence="10">
    <location>
        <begin position="54"/>
        <end position="72"/>
    </location>
</feature>
<dbReference type="Proteomes" id="UP000472260">
    <property type="component" value="Unassembled WGS sequence"/>
</dbReference>
<evidence type="ECO:0000256" key="8">
    <source>
        <dbReference type="ARBA" id="ARBA00023180"/>
    </source>
</evidence>